<dbReference type="Proteomes" id="UP000001695">
    <property type="component" value="Chromosome"/>
</dbReference>
<proteinExistence type="inferred from homology"/>
<sequence length="272" mass="30164">MNPLAAIAARLLGVEVRAVEPVSGGDLSQVLRLILADGHAILVKNGPAPQVEARMLRTIADAGVPAPKVLAVNETALVLEELPQEGRLSDSSKDLWADLGTVLARLHTAQDDLYGWESDYAFGLLPIVNERQKDWPAFWAEHRLLPFLPHIHSTLGQRLESLARDLPNRLPKNPPPVLLHGDLWSGNILVAQGKITGLIDPACYYGHAEVDLGMLTLFDRPDAAFYQNYFVLEQGHEERIALYRLWPALVHLYLFGGSYIRLVDDLLKRLGL</sequence>
<dbReference type="PIRSF" id="PIRSF006221">
    <property type="entry name" value="Ketosamine-3-kinase"/>
    <property type="match status" value="1"/>
</dbReference>
<reference evidence="4" key="1">
    <citation type="submission" date="2008-03" db="EMBL/GenBank/DDBJ databases">
        <title>Complete sequence of chromosome of Beijerinckia indica subsp. indica ATCC 9039.</title>
        <authorList>
            <consortium name="US DOE Joint Genome Institute"/>
            <person name="Copeland A."/>
            <person name="Lucas S."/>
            <person name="Lapidus A."/>
            <person name="Glavina del Rio T."/>
            <person name="Dalin E."/>
            <person name="Tice H."/>
            <person name="Bruce D."/>
            <person name="Goodwin L."/>
            <person name="Pitluck S."/>
            <person name="LaButti K."/>
            <person name="Schmutz J."/>
            <person name="Larimer F."/>
            <person name="Land M."/>
            <person name="Hauser L."/>
            <person name="Kyrpides N."/>
            <person name="Mikhailova N."/>
            <person name="Dunfield P.F."/>
            <person name="Dedysh S.N."/>
            <person name="Liesack W."/>
            <person name="Saw J.H."/>
            <person name="Alam M."/>
            <person name="Chen Y."/>
            <person name="Murrell J.C."/>
            <person name="Richardson P."/>
        </authorList>
    </citation>
    <scope>NUCLEOTIDE SEQUENCE [LARGE SCALE GENOMIC DNA]</scope>
    <source>
        <strain evidence="4">ATCC 9039 / DSM 1715 / NCIMB 8712</strain>
    </source>
</reference>
<comment type="similarity">
    <text evidence="1 2">Belongs to the fructosamine kinase family.</text>
</comment>
<protein>
    <submittedName>
        <fullName evidence="3">Aminoglycoside phosphotransferase</fullName>
    </submittedName>
</protein>
<dbReference type="PANTHER" id="PTHR12149">
    <property type="entry name" value="FRUCTOSAMINE 3 KINASE-RELATED PROTEIN"/>
    <property type="match status" value="1"/>
</dbReference>
<dbReference type="Gene3D" id="3.90.1200.10">
    <property type="match status" value="1"/>
</dbReference>
<keyword evidence="4" id="KW-1185">Reference proteome</keyword>
<keyword evidence="2 3" id="KW-0808">Transferase</keyword>
<evidence type="ECO:0000313" key="3">
    <source>
        <dbReference type="EMBL" id="ACB93824.1"/>
    </source>
</evidence>
<dbReference type="HOGENOM" id="CLU_036517_0_1_5"/>
<evidence type="ECO:0000256" key="2">
    <source>
        <dbReference type="PIRNR" id="PIRNR006221"/>
    </source>
</evidence>
<dbReference type="PANTHER" id="PTHR12149:SF8">
    <property type="entry name" value="PROTEIN-RIBULOSAMINE 3-KINASE"/>
    <property type="match status" value="1"/>
</dbReference>
<evidence type="ECO:0000256" key="1">
    <source>
        <dbReference type="ARBA" id="ARBA00009460"/>
    </source>
</evidence>
<dbReference type="eggNOG" id="COG3001">
    <property type="taxonomic scope" value="Bacteria"/>
</dbReference>
<dbReference type="RefSeq" id="WP_012383182.1">
    <property type="nucleotide sequence ID" value="NC_010581.1"/>
</dbReference>
<dbReference type="InterPro" id="IPR016477">
    <property type="entry name" value="Fructo-/Ketosamine-3-kinase"/>
</dbReference>
<keyword evidence="2" id="KW-0418">Kinase</keyword>
<name>B2IBV2_BEII9</name>
<dbReference type="Pfam" id="PF03881">
    <property type="entry name" value="Fructosamin_kin"/>
    <property type="match status" value="1"/>
</dbReference>
<organism evidence="3 4">
    <name type="scientific">Beijerinckia indica subsp. indica (strain ATCC 9039 / DSM 1715 / NCIMB 8712)</name>
    <dbReference type="NCBI Taxonomy" id="395963"/>
    <lineage>
        <taxon>Bacteria</taxon>
        <taxon>Pseudomonadati</taxon>
        <taxon>Pseudomonadota</taxon>
        <taxon>Alphaproteobacteria</taxon>
        <taxon>Hyphomicrobiales</taxon>
        <taxon>Beijerinckiaceae</taxon>
        <taxon>Beijerinckia</taxon>
    </lineage>
</organism>
<dbReference type="InterPro" id="IPR011009">
    <property type="entry name" value="Kinase-like_dom_sf"/>
</dbReference>
<dbReference type="OrthoDB" id="5291879at2"/>
<reference evidence="3 4" key="2">
    <citation type="journal article" date="2010" name="J. Bacteriol.">
        <title>Complete genome sequence of Beijerinckia indica subsp. indica.</title>
        <authorList>
            <person name="Tamas I."/>
            <person name="Dedysh S.N."/>
            <person name="Liesack W."/>
            <person name="Stott M.B."/>
            <person name="Alam M."/>
            <person name="Murrell J.C."/>
            <person name="Dunfield P.F."/>
        </authorList>
    </citation>
    <scope>NUCLEOTIDE SEQUENCE [LARGE SCALE GENOMIC DNA]</scope>
    <source>
        <strain evidence="4">ATCC 9039 / DSM 1715 / NCIMB 8712</strain>
    </source>
</reference>
<dbReference type="Gene3D" id="3.30.200.20">
    <property type="entry name" value="Phosphorylase Kinase, domain 1"/>
    <property type="match status" value="1"/>
</dbReference>
<dbReference type="KEGG" id="bid:Bind_0167"/>
<dbReference type="AlphaFoldDB" id="B2IBV2"/>
<dbReference type="GO" id="GO:0016301">
    <property type="term" value="F:kinase activity"/>
    <property type="evidence" value="ECO:0007669"/>
    <property type="project" value="UniProtKB-UniRule"/>
</dbReference>
<accession>B2IBV2</accession>
<gene>
    <name evidence="3" type="ordered locus">Bind_0167</name>
</gene>
<dbReference type="EMBL" id="CP001016">
    <property type="protein sequence ID" value="ACB93824.1"/>
    <property type="molecule type" value="Genomic_DNA"/>
</dbReference>
<evidence type="ECO:0000313" key="4">
    <source>
        <dbReference type="Proteomes" id="UP000001695"/>
    </source>
</evidence>
<dbReference type="SUPFAM" id="SSF56112">
    <property type="entry name" value="Protein kinase-like (PK-like)"/>
    <property type="match status" value="1"/>
</dbReference>